<protein>
    <submittedName>
        <fullName evidence="1">Uncharacterized protein</fullName>
    </submittedName>
</protein>
<dbReference type="Proteomes" id="UP001162483">
    <property type="component" value="Unassembled WGS sequence"/>
</dbReference>
<reference evidence="1" key="1">
    <citation type="submission" date="2023-05" db="EMBL/GenBank/DDBJ databases">
        <authorList>
            <person name="Stuckert A."/>
        </authorList>
    </citation>
    <scope>NUCLEOTIDE SEQUENCE</scope>
</reference>
<dbReference type="EMBL" id="CATNWA010003542">
    <property type="protein sequence ID" value="CAI9545686.1"/>
    <property type="molecule type" value="Genomic_DNA"/>
</dbReference>
<proteinExistence type="predicted"/>
<keyword evidence="2" id="KW-1185">Reference proteome</keyword>
<sequence>MISVAPAVTPVSVHQCHVSVLISATSMPHTSAHQSSELPFSVISAQSAIYQMLPIQCHPISASQCCLSVCQSVPPISASQ</sequence>
<comment type="caution">
    <text evidence="1">The sequence shown here is derived from an EMBL/GenBank/DDBJ whole genome shotgun (WGS) entry which is preliminary data.</text>
</comment>
<name>A0ABN9BE42_9NEOB</name>
<evidence type="ECO:0000313" key="2">
    <source>
        <dbReference type="Proteomes" id="UP001162483"/>
    </source>
</evidence>
<evidence type="ECO:0000313" key="1">
    <source>
        <dbReference type="EMBL" id="CAI9545686.1"/>
    </source>
</evidence>
<accession>A0ABN9BE42</accession>
<gene>
    <name evidence="1" type="ORF">SPARVUS_LOCUS2708873</name>
</gene>
<feature type="non-terminal residue" evidence="1">
    <location>
        <position position="80"/>
    </location>
</feature>
<organism evidence="1 2">
    <name type="scientific">Staurois parvus</name>
    <dbReference type="NCBI Taxonomy" id="386267"/>
    <lineage>
        <taxon>Eukaryota</taxon>
        <taxon>Metazoa</taxon>
        <taxon>Chordata</taxon>
        <taxon>Craniata</taxon>
        <taxon>Vertebrata</taxon>
        <taxon>Euteleostomi</taxon>
        <taxon>Amphibia</taxon>
        <taxon>Batrachia</taxon>
        <taxon>Anura</taxon>
        <taxon>Neobatrachia</taxon>
        <taxon>Ranoidea</taxon>
        <taxon>Ranidae</taxon>
        <taxon>Staurois</taxon>
    </lineage>
</organism>